<protein>
    <submittedName>
        <fullName evidence="1">Uncharacterized protein</fullName>
    </submittedName>
</protein>
<dbReference type="AlphaFoldDB" id="X1CLI2"/>
<organism evidence="1">
    <name type="scientific">marine sediment metagenome</name>
    <dbReference type="NCBI Taxonomy" id="412755"/>
    <lineage>
        <taxon>unclassified sequences</taxon>
        <taxon>metagenomes</taxon>
        <taxon>ecological metagenomes</taxon>
    </lineage>
</organism>
<reference evidence="1" key="1">
    <citation type="journal article" date="2014" name="Front. Microbiol.">
        <title>High frequency of phylogenetically diverse reductive dehalogenase-homologous genes in deep subseafloor sedimentary metagenomes.</title>
        <authorList>
            <person name="Kawai M."/>
            <person name="Futagami T."/>
            <person name="Toyoda A."/>
            <person name="Takaki Y."/>
            <person name="Nishi S."/>
            <person name="Hori S."/>
            <person name="Arai W."/>
            <person name="Tsubouchi T."/>
            <person name="Morono Y."/>
            <person name="Uchiyama I."/>
            <person name="Ito T."/>
            <person name="Fujiyama A."/>
            <person name="Inagaki F."/>
            <person name="Takami H."/>
        </authorList>
    </citation>
    <scope>NUCLEOTIDE SEQUENCE</scope>
    <source>
        <strain evidence="1">Expedition CK06-06</strain>
    </source>
</reference>
<comment type="caution">
    <text evidence="1">The sequence shown here is derived from an EMBL/GenBank/DDBJ whole genome shotgun (WGS) entry which is preliminary data.</text>
</comment>
<evidence type="ECO:0000313" key="1">
    <source>
        <dbReference type="EMBL" id="GAH09271.1"/>
    </source>
</evidence>
<accession>X1CLI2</accession>
<sequence>AKGASEKEAQTERVIVGSINAAIEALQITRLMKFHRAGKHSLRNFTRLVRSKSWKLAGKEAAGFGGGVLRIAIEESVEEFAQEGVSISVPAILRDDYPKKADGSIDVLAIGERLGEATLGGFVAGGVLGGAGAMAMATPGIAAPTKIEMESTVKRVPESKLSKDEKEALIEPTI</sequence>
<dbReference type="EMBL" id="BART01036270">
    <property type="protein sequence ID" value="GAH09271.1"/>
    <property type="molecule type" value="Genomic_DNA"/>
</dbReference>
<feature type="non-terminal residue" evidence="1">
    <location>
        <position position="1"/>
    </location>
</feature>
<gene>
    <name evidence="1" type="ORF">S01H4_61240</name>
</gene>
<name>X1CLI2_9ZZZZ</name>
<feature type="non-terminal residue" evidence="1">
    <location>
        <position position="174"/>
    </location>
</feature>
<proteinExistence type="predicted"/>